<reference evidence="1" key="1">
    <citation type="submission" date="2014-09" db="EMBL/GenBank/DDBJ databases">
        <authorList>
            <person name="Magalhaes I.L.F."/>
            <person name="Oliveira U."/>
            <person name="Santos F.R."/>
            <person name="Vidigal T.H.D.A."/>
            <person name="Brescovit A.D."/>
            <person name="Santos A.J."/>
        </authorList>
    </citation>
    <scope>NUCLEOTIDE SEQUENCE</scope>
    <source>
        <tissue evidence="1">Shoot tissue taken approximately 20 cm above the soil surface</tissue>
    </source>
</reference>
<name>A0A0A9HK11_ARUDO</name>
<dbReference type="EMBL" id="GBRH01160809">
    <property type="protein sequence ID" value="JAE37087.1"/>
    <property type="molecule type" value="Transcribed_RNA"/>
</dbReference>
<evidence type="ECO:0000313" key="1">
    <source>
        <dbReference type="EMBL" id="JAE37087.1"/>
    </source>
</evidence>
<dbReference type="AlphaFoldDB" id="A0A0A9HK11"/>
<accession>A0A0A9HK11</accession>
<proteinExistence type="predicted"/>
<protein>
    <submittedName>
        <fullName evidence="1">Uncharacterized protein</fullName>
    </submittedName>
</protein>
<organism evidence="1">
    <name type="scientific">Arundo donax</name>
    <name type="common">Giant reed</name>
    <name type="synonym">Donax arundinaceus</name>
    <dbReference type="NCBI Taxonomy" id="35708"/>
    <lineage>
        <taxon>Eukaryota</taxon>
        <taxon>Viridiplantae</taxon>
        <taxon>Streptophyta</taxon>
        <taxon>Embryophyta</taxon>
        <taxon>Tracheophyta</taxon>
        <taxon>Spermatophyta</taxon>
        <taxon>Magnoliopsida</taxon>
        <taxon>Liliopsida</taxon>
        <taxon>Poales</taxon>
        <taxon>Poaceae</taxon>
        <taxon>PACMAD clade</taxon>
        <taxon>Arundinoideae</taxon>
        <taxon>Arundineae</taxon>
        <taxon>Arundo</taxon>
    </lineage>
</organism>
<sequence length="32" mass="3765">MLFIKSCCHLKSKQYRISGSLQMIQLDSIYTK</sequence>
<reference evidence="1" key="2">
    <citation type="journal article" date="2015" name="Data Brief">
        <title>Shoot transcriptome of the giant reed, Arundo donax.</title>
        <authorList>
            <person name="Barrero R.A."/>
            <person name="Guerrero F.D."/>
            <person name="Moolhuijzen P."/>
            <person name="Goolsby J.A."/>
            <person name="Tidwell J."/>
            <person name="Bellgard S.E."/>
            <person name="Bellgard M.I."/>
        </authorList>
    </citation>
    <scope>NUCLEOTIDE SEQUENCE</scope>
    <source>
        <tissue evidence="1">Shoot tissue taken approximately 20 cm above the soil surface</tissue>
    </source>
</reference>